<keyword evidence="2" id="KW-1185">Reference proteome</keyword>
<name>A0ABR6IHH0_9HYPH</name>
<evidence type="ECO:0000313" key="2">
    <source>
        <dbReference type="Proteomes" id="UP000551353"/>
    </source>
</evidence>
<proteinExistence type="predicted"/>
<evidence type="ECO:0000313" key="1">
    <source>
        <dbReference type="EMBL" id="MBB4227312.1"/>
    </source>
</evidence>
<reference evidence="1 2" key="1">
    <citation type="submission" date="2020-08" db="EMBL/GenBank/DDBJ databases">
        <title>Genomic Encyclopedia of Type Strains, Phase IV (KMG-V): Genome sequencing to study the core and pangenomes of soil and plant-associated prokaryotes.</title>
        <authorList>
            <person name="Whitman W."/>
        </authorList>
    </citation>
    <scope>NUCLEOTIDE SEQUENCE [LARGE SCALE GENOMIC DNA]</scope>
    <source>
        <strain evidence="1 2">SEMIA 4087</strain>
    </source>
</reference>
<comment type="caution">
    <text evidence="1">The sequence shown here is derived from an EMBL/GenBank/DDBJ whole genome shotgun (WGS) entry which is preliminary data.</text>
</comment>
<accession>A0ABR6IHH0</accession>
<dbReference type="EMBL" id="JACIFX010000001">
    <property type="protein sequence ID" value="MBB4227312.1"/>
    <property type="molecule type" value="Genomic_DNA"/>
</dbReference>
<sequence>MTKTVTTIAAACDTVLALSACGNTIGGMGS</sequence>
<evidence type="ECO:0008006" key="3">
    <source>
        <dbReference type="Google" id="ProtNLM"/>
    </source>
</evidence>
<dbReference type="Proteomes" id="UP000551353">
    <property type="component" value="Unassembled WGS sequence"/>
</dbReference>
<gene>
    <name evidence="1" type="ORF">GGD56_001132</name>
</gene>
<organism evidence="1 2">
    <name type="scientific">Rhizobium mongolense</name>
    <dbReference type="NCBI Taxonomy" id="57676"/>
    <lineage>
        <taxon>Bacteria</taxon>
        <taxon>Pseudomonadati</taxon>
        <taxon>Pseudomonadota</taxon>
        <taxon>Alphaproteobacteria</taxon>
        <taxon>Hyphomicrobiales</taxon>
        <taxon>Rhizobiaceae</taxon>
        <taxon>Rhizobium/Agrobacterium group</taxon>
        <taxon>Rhizobium</taxon>
    </lineage>
</organism>
<protein>
    <recommendedName>
        <fullName evidence="3">Lipoprotein</fullName>
    </recommendedName>
</protein>